<proteinExistence type="predicted"/>
<gene>
    <name evidence="1" type="ORF">EZS28_046923</name>
</gene>
<evidence type="ECO:0000313" key="2">
    <source>
        <dbReference type="Proteomes" id="UP000324800"/>
    </source>
</evidence>
<sequence>NNSIEQYEIRRTGDPKVCPNSTLFTWLNRLYWHYRIDFDHIANLFWQPDGKQADKRRTSLQLNFLLREIGIRGAPAYSFKHAPSTELAVQRFETKKLNIFTHINEISRAASNYYIYPANVMINNIASQLVGNHGQCFATQTISYQSGGAIERSDISTLSECYLQHSGNSTLSQNSIDQPLALLFYENLLLGREIEPTDNTRVRSDVTYIDQQNDDMSRQQDKWSSWNANELEHLRSFDKDKQQQ</sequence>
<comment type="caution">
    <text evidence="1">The sequence shown here is derived from an EMBL/GenBank/DDBJ whole genome shotgun (WGS) entry which is preliminary data.</text>
</comment>
<feature type="non-terminal residue" evidence="1">
    <location>
        <position position="1"/>
    </location>
</feature>
<evidence type="ECO:0000313" key="1">
    <source>
        <dbReference type="EMBL" id="KAA6357550.1"/>
    </source>
</evidence>
<reference evidence="1 2" key="1">
    <citation type="submission" date="2019-03" db="EMBL/GenBank/DDBJ databases">
        <title>Single cell metagenomics reveals metabolic interactions within the superorganism composed of flagellate Streblomastix strix and complex community of Bacteroidetes bacteria on its surface.</title>
        <authorList>
            <person name="Treitli S.C."/>
            <person name="Kolisko M."/>
            <person name="Husnik F."/>
            <person name="Keeling P."/>
            <person name="Hampl V."/>
        </authorList>
    </citation>
    <scope>NUCLEOTIDE SEQUENCE [LARGE SCALE GENOMIC DNA]</scope>
    <source>
        <strain evidence="1">ST1C</strain>
    </source>
</reference>
<dbReference type="EMBL" id="SNRW01031247">
    <property type="protein sequence ID" value="KAA6357550.1"/>
    <property type="molecule type" value="Genomic_DNA"/>
</dbReference>
<accession>A0A5J4TIF8</accession>
<protein>
    <submittedName>
        <fullName evidence="1">Uncharacterized protein</fullName>
    </submittedName>
</protein>
<dbReference type="Proteomes" id="UP000324800">
    <property type="component" value="Unassembled WGS sequence"/>
</dbReference>
<name>A0A5J4TIF8_9EUKA</name>
<dbReference type="AlphaFoldDB" id="A0A5J4TIF8"/>
<organism evidence="1 2">
    <name type="scientific">Streblomastix strix</name>
    <dbReference type="NCBI Taxonomy" id="222440"/>
    <lineage>
        <taxon>Eukaryota</taxon>
        <taxon>Metamonada</taxon>
        <taxon>Preaxostyla</taxon>
        <taxon>Oxymonadida</taxon>
        <taxon>Streblomastigidae</taxon>
        <taxon>Streblomastix</taxon>
    </lineage>
</organism>